<feature type="transmembrane region" description="Helical" evidence="16">
    <location>
        <begin position="217"/>
        <end position="238"/>
    </location>
</feature>
<evidence type="ECO:0000256" key="7">
    <source>
        <dbReference type="ARBA" id="ARBA00022516"/>
    </source>
</evidence>
<dbReference type="FunCoup" id="A0A1D2VQI2">
    <property type="interactions" value="742"/>
</dbReference>
<dbReference type="GO" id="GO:0046488">
    <property type="term" value="P:phosphatidylinositol metabolic process"/>
    <property type="evidence" value="ECO:0007669"/>
    <property type="project" value="EnsemblFungi"/>
</dbReference>
<dbReference type="EC" id="2.7.7.41" evidence="6 16"/>
<dbReference type="GO" id="GO:0004605">
    <property type="term" value="F:phosphatidate cytidylyltransferase activity"/>
    <property type="evidence" value="ECO:0007669"/>
    <property type="project" value="UniProtKB-UniRule"/>
</dbReference>
<dbReference type="Pfam" id="PF01148">
    <property type="entry name" value="CTP_transf_1"/>
    <property type="match status" value="1"/>
</dbReference>
<name>A0A1D2VQI2_9ASCO</name>
<keyword evidence="9 16" id="KW-0812">Transmembrane</keyword>
<evidence type="ECO:0000256" key="11">
    <source>
        <dbReference type="ARBA" id="ARBA00022989"/>
    </source>
</evidence>
<dbReference type="PANTHER" id="PTHR13773:SF8">
    <property type="entry name" value="PHOSPHATIDATE CYTIDYLYLTRANSFERASE, PHOTORECEPTOR-SPECIFIC"/>
    <property type="match status" value="1"/>
</dbReference>
<feature type="transmembrane region" description="Helical" evidence="16">
    <location>
        <begin position="193"/>
        <end position="211"/>
    </location>
</feature>
<feature type="transmembrane region" description="Helical" evidence="16">
    <location>
        <begin position="65"/>
        <end position="82"/>
    </location>
</feature>
<evidence type="ECO:0000313" key="20">
    <source>
        <dbReference type="Proteomes" id="UP000095038"/>
    </source>
</evidence>
<gene>
    <name evidence="19" type="ORF">ASCRUDRAFT_30990</name>
</gene>
<dbReference type="PROSITE" id="PS01315">
    <property type="entry name" value="CDS"/>
    <property type="match status" value="1"/>
</dbReference>
<keyword evidence="10 16" id="KW-0548">Nucleotidyltransferase</keyword>
<dbReference type="GO" id="GO:0005789">
    <property type="term" value="C:endoplasmic reticulum membrane"/>
    <property type="evidence" value="ECO:0007669"/>
    <property type="project" value="TreeGrafter"/>
</dbReference>
<keyword evidence="13 16" id="KW-0472">Membrane</keyword>
<reference evidence="20" key="1">
    <citation type="submission" date="2016-05" db="EMBL/GenBank/DDBJ databases">
        <title>Comparative genomics of biotechnologically important yeasts.</title>
        <authorList>
            <consortium name="DOE Joint Genome Institute"/>
            <person name="Riley R."/>
            <person name="Haridas S."/>
            <person name="Wolfe K.H."/>
            <person name="Lopes M.R."/>
            <person name="Hittinger C.T."/>
            <person name="Goker M."/>
            <person name="Salamov A."/>
            <person name="Wisecaver J."/>
            <person name="Long T.M."/>
            <person name="Aerts A.L."/>
            <person name="Barry K."/>
            <person name="Choi C."/>
            <person name="Clum A."/>
            <person name="Coughlan A.Y."/>
            <person name="Deshpande S."/>
            <person name="Douglass A.P."/>
            <person name="Hanson S.J."/>
            <person name="Klenk H.-P."/>
            <person name="Labutti K."/>
            <person name="Lapidus A."/>
            <person name="Lindquist E."/>
            <person name="Lipzen A."/>
            <person name="Meier-Kolthoff J.P."/>
            <person name="Ohm R.A."/>
            <person name="Otillar R.P."/>
            <person name="Pangilinan J."/>
            <person name="Peng Y."/>
            <person name="Rokas A."/>
            <person name="Rosa C.A."/>
            <person name="Scheuner C."/>
            <person name="Sibirny A.A."/>
            <person name="Slot J.C."/>
            <person name="Stielow J.B."/>
            <person name="Sun H."/>
            <person name="Kurtzman C.P."/>
            <person name="Blackwell M."/>
            <person name="Grigoriev I.V."/>
            <person name="Jeffries T.W."/>
        </authorList>
    </citation>
    <scope>NUCLEOTIDE SEQUENCE [LARGE SCALE GENOMIC DNA]</scope>
    <source>
        <strain evidence="20">DSM 1968</strain>
    </source>
</reference>
<feature type="region of interest" description="Disordered" evidence="18">
    <location>
        <begin position="1"/>
        <end position="55"/>
    </location>
</feature>
<dbReference type="GO" id="GO:0006658">
    <property type="term" value="P:phosphatidylserine metabolic process"/>
    <property type="evidence" value="ECO:0007669"/>
    <property type="project" value="EnsemblFungi"/>
</dbReference>
<evidence type="ECO:0000256" key="9">
    <source>
        <dbReference type="ARBA" id="ARBA00022692"/>
    </source>
</evidence>
<keyword evidence="14 16" id="KW-0594">Phospholipid biosynthesis</keyword>
<dbReference type="InterPro" id="IPR000374">
    <property type="entry name" value="PC_trans"/>
</dbReference>
<feature type="compositionally biased region" description="Polar residues" evidence="18">
    <location>
        <begin position="1"/>
        <end position="10"/>
    </location>
</feature>
<evidence type="ECO:0000256" key="13">
    <source>
        <dbReference type="ARBA" id="ARBA00023136"/>
    </source>
</evidence>
<dbReference type="EMBL" id="KV454475">
    <property type="protein sequence ID" value="ODV63859.1"/>
    <property type="molecule type" value="Genomic_DNA"/>
</dbReference>
<evidence type="ECO:0000313" key="19">
    <source>
        <dbReference type="EMBL" id="ODV63859.1"/>
    </source>
</evidence>
<dbReference type="InParanoid" id="A0A1D2VQI2"/>
<comment type="catalytic activity">
    <reaction evidence="1 16 17">
        <text>a 1,2-diacyl-sn-glycero-3-phosphate + CTP + H(+) = a CDP-1,2-diacyl-sn-glycerol + diphosphate</text>
        <dbReference type="Rhea" id="RHEA:16229"/>
        <dbReference type="ChEBI" id="CHEBI:15378"/>
        <dbReference type="ChEBI" id="CHEBI:33019"/>
        <dbReference type="ChEBI" id="CHEBI:37563"/>
        <dbReference type="ChEBI" id="CHEBI:58332"/>
        <dbReference type="ChEBI" id="CHEBI:58608"/>
        <dbReference type="EC" id="2.7.7.41"/>
    </reaction>
</comment>
<dbReference type="PANTHER" id="PTHR13773">
    <property type="entry name" value="PHOSPHATIDATE CYTIDYLYLTRANSFERASE"/>
    <property type="match status" value="1"/>
</dbReference>
<proteinExistence type="inferred from homology"/>
<keyword evidence="20" id="KW-1185">Reference proteome</keyword>
<evidence type="ECO:0000256" key="5">
    <source>
        <dbReference type="ARBA" id="ARBA00010185"/>
    </source>
</evidence>
<keyword evidence="15 16" id="KW-1208">Phospholipid metabolism</keyword>
<feature type="transmembrane region" description="Helical" evidence="16">
    <location>
        <begin position="88"/>
        <end position="106"/>
    </location>
</feature>
<dbReference type="STRING" id="1344418.A0A1D2VQI2"/>
<dbReference type="UniPathway" id="UPA00557">
    <property type="reaction ID" value="UER00614"/>
</dbReference>
<organism evidence="19 20">
    <name type="scientific">Ascoidea rubescens DSM 1968</name>
    <dbReference type="NCBI Taxonomy" id="1344418"/>
    <lineage>
        <taxon>Eukaryota</taxon>
        <taxon>Fungi</taxon>
        <taxon>Dikarya</taxon>
        <taxon>Ascomycota</taxon>
        <taxon>Saccharomycotina</taxon>
        <taxon>Saccharomycetes</taxon>
        <taxon>Ascoideaceae</taxon>
        <taxon>Ascoidea</taxon>
    </lineage>
</organism>
<evidence type="ECO:0000256" key="12">
    <source>
        <dbReference type="ARBA" id="ARBA00023098"/>
    </source>
</evidence>
<dbReference type="GO" id="GO:0016024">
    <property type="term" value="P:CDP-diacylglycerol biosynthetic process"/>
    <property type="evidence" value="ECO:0007669"/>
    <property type="project" value="UniProtKB-UniRule"/>
</dbReference>
<dbReference type="InterPro" id="IPR016720">
    <property type="entry name" value="PC_Trfase_euk"/>
</dbReference>
<comment type="similarity">
    <text evidence="5 16 17">Belongs to the CDS family.</text>
</comment>
<comment type="pathway">
    <text evidence="4">Lipid metabolism.</text>
</comment>
<keyword evidence="12 16" id="KW-0443">Lipid metabolism</keyword>
<evidence type="ECO:0000256" key="18">
    <source>
        <dbReference type="SAM" id="MobiDB-lite"/>
    </source>
</evidence>
<feature type="transmembrane region" description="Helical" evidence="16">
    <location>
        <begin position="332"/>
        <end position="354"/>
    </location>
</feature>
<dbReference type="OrthoDB" id="10260889at2759"/>
<evidence type="ECO:0000256" key="6">
    <source>
        <dbReference type="ARBA" id="ARBA00012487"/>
    </source>
</evidence>
<sequence length="458" mass="51998">MPSNTLTQLASDEKTSLKHNDKTGPKPTASKHNAVGTKTNTPASASRNASSKGNTLEFEKKKQNFLTRALSTFIMIFGFFGIVIGGHLWTILLVLVLQILTFKEVISITYEPARYKRLPYNRSLNWYFLATSLYYLDGKFLIFYFKHVILLDTFLTPLATHHKFISYCLYVLGIVLFVCFLQKGYYKFQFAQLCATHMTLILVVLQAHFIINNILTGMFWFFLPVSLVIVNDIFAYICGITFGKTRLIAISPKKTVEGFVGAWIFTVLFSLLITFILSPYKYIICPVDDDLSVNIIKGLDCELNPVFIPQEYRIPPMIAEALHYYSITIKPIYFHAIVLATFASLIAPFGGFFCSGLKRAFKVKDFADTIPGHGGITDRMDCQFIMGSFSYLYYETFISTHKVSVSSILQMAVVNLDPDQVTQLIDSLLNYLHKSGRLNLNNYNQIIKLVSESSPRKR</sequence>
<evidence type="ECO:0000256" key="8">
    <source>
        <dbReference type="ARBA" id="ARBA00022679"/>
    </source>
</evidence>
<evidence type="ECO:0000256" key="17">
    <source>
        <dbReference type="RuleBase" id="RU003938"/>
    </source>
</evidence>
<evidence type="ECO:0000256" key="3">
    <source>
        <dbReference type="ARBA" id="ARBA00005119"/>
    </source>
</evidence>
<dbReference type="Proteomes" id="UP000095038">
    <property type="component" value="Unassembled WGS sequence"/>
</dbReference>
<keyword evidence="7 16" id="KW-0444">Lipid biosynthesis</keyword>
<comment type="pathway">
    <text evidence="3 16 17">Phospholipid metabolism; CDP-diacylglycerol biosynthesis; CDP-diacylglycerol from sn-glycerol 3-phosphate: step 3/3.</text>
</comment>
<feature type="compositionally biased region" description="Polar residues" evidence="18">
    <location>
        <begin position="36"/>
        <end position="54"/>
    </location>
</feature>
<dbReference type="PIRSF" id="PIRSF018269">
    <property type="entry name" value="PC_trans_euk"/>
    <property type="match status" value="1"/>
</dbReference>
<dbReference type="AlphaFoldDB" id="A0A1D2VQI2"/>
<comment type="subcellular location">
    <subcellularLocation>
        <location evidence="2">Membrane</location>
        <topology evidence="2">Multi-pass membrane protein</topology>
    </subcellularLocation>
</comment>
<evidence type="ECO:0000256" key="1">
    <source>
        <dbReference type="ARBA" id="ARBA00001698"/>
    </source>
</evidence>
<evidence type="ECO:0000256" key="4">
    <source>
        <dbReference type="ARBA" id="ARBA00005189"/>
    </source>
</evidence>
<evidence type="ECO:0000256" key="2">
    <source>
        <dbReference type="ARBA" id="ARBA00004141"/>
    </source>
</evidence>
<accession>A0A1D2VQI2</accession>
<evidence type="ECO:0000256" key="15">
    <source>
        <dbReference type="ARBA" id="ARBA00023264"/>
    </source>
</evidence>
<keyword evidence="11 16" id="KW-1133">Transmembrane helix</keyword>
<evidence type="ECO:0000256" key="14">
    <source>
        <dbReference type="ARBA" id="ARBA00023209"/>
    </source>
</evidence>
<feature type="transmembrane region" description="Helical" evidence="16">
    <location>
        <begin position="259"/>
        <end position="280"/>
    </location>
</feature>
<dbReference type="GO" id="GO:0070319">
    <property type="term" value="C:Golgi to plasma membrane transport vesicle"/>
    <property type="evidence" value="ECO:0007669"/>
    <property type="project" value="EnsemblFungi"/>
</dbReference>
<dbReference type="GeneID" id="30963870"/>
<feature type="compositionally biased region" description="Basic and acidic residues" evidence="18">
    <location>
        <begin position="11"/>
        <end position="24"/>
    </location>
</feature>
<evidence type="ECO:0000256" key="10">
    <source>
        <dbReference type="ARBA" id="ARBA00022695"/>
    </source>
</evidence>
<feature type="transmembrane region" description="Helical" evidence="16">
    <location>
        <begin position="126"/>
        <end position="144"/>
    </location>
</feature>
<feature type="transmembrane region" description="Helical" evidence="16">
    <location>
        <begin position="164"/>
        <end position="181"/>
    </location>
</feature>
<dbReference type="RefSeq" id="XP_020050166.1">
    <property type="nucleotide sequence ID" value="XM_020190234.1"/>
</dbReference>
<evidence type="ECO:0000256" key="16">
    <source>
        <dbReference type="PIRNR" id="PIRNR018269"/>
    </source>
</evidence>
<keyword evidence="8 16" id="KW-0808">Transferase</keyword>
<protein>
    <recommendedName>
        <fullName evidence="6 16">Phosphatidate cytidylyltransferase</fullName>
        <ecNumber evidence="6 16">2.7.7.41</ecNumber>
    </recommendedName>
</protein>